<gene>
    <name evidence="4" type="ORF">HF852_04150</name>
</gene>
<accession>A0A7X9SVE4</accession>
<feature type="compositionally biased region" description="Low complexity" evidence="2">
    <location>
        <begin position="159"/>
        <end position="170"/>
    </location>
</feature>
<dbReference type="AlphaFoldDB" id="A0A7X9SVE4"/>
<dbReference type="PROSITE" id="PS50006">
    <property type="entry name" value="FHA_DOMAIN"/>
    <property type="match status" value="1"/>
</dbReference>
<evidence type="ECO:0000313" key="4">
    <source>
        <dbReference type="EMBL" id="NMF08804.1"/>
    </source>
</evidence>
<feature type="compositionally biased region" description="Low complexity" evidence="2">
    <location>
        <begin position="261"/>
        <end position="290"/>
    </location>
</feature>
<dbReference type="RefSeq" id="WP_168937487.1">
    <property type="nucleotide sequence ID" value="NZ_JABAGA010000002.1"/>
</dbReference>
<dbReference type="InterPro" id="IPR050923">
    <property type="entry name" value="Cell_Proc_Reg/RNA_Proc"/>
</dbReference>
<dbReference type="InterPro" id="IPR000253">
    <property type="entry name" value="FHA_dom"/>
</dbReference>
<name>A0A7X9SVE4_9CORY</name>
<sequence>MDFLGRIRKLDSSLQRGLDNSFARVFGGKVVPNELEECLKQEIEDFLMQDAEGRYLAPNDFRIGVSRKDFENLSAGGPDLPAELADRMARYCRNNGWAMSGSVSVRVQQVDSLHTGQLKTASQFTEGFRDESGFFGEDGTEITPAVRPSSLDDGPSTGAEPAQPEAASPQFGGGAAAGSGGAGAGAAGAGAAGAAGAGAGAAAGAAAGATGLPGGAPETESSYRAPASDSRGADAAPAYRDDDFGAPRSGDAPAEGRAEGPAEASSAARPAEAPQAQVQVPPGPSSPGEQELTVTLLLQDGSNRTFEVKPGSNIIGRGTISDFRLPDTGVSRQHAEITWDGRDAVLVDLHSTNGTMVNDSAIDNWLLADGDVISMGHSVMEVRIR</sequence>
<evidence type="ECO:0000313" key="5">
    <source>
        <dbReference type="Proteomes" id="UP000589552"/>
    </source>
</evidence>
<feature type="region of interest" description="Disordered" evidence="2">
    <location>
        <begin position="129"/>
        <end position="195"/>
    </location>
</feature>
<dbReference type="Pfam" id="PF00498">
    <property type="entry name" value="FHA"/>
    <property type="match status" value="1"/>
</dbReference>
<evidence type="ECO:0000259" key="3">
    <source>
        <dbReference type="PROSITE" id="PS50006"/>
    </source>
</evidence>
<comment type="caution">
    <text evidence="4">The sequence shown here is derived from an EMBL/GenBank/DDBJ whole genome shotgun (WGS) entry which is preliminary data.</text>
</comment>
<dbReference type="InterPro" id="IPR042287">
    <property type="entry name" value="FhaA_N_sf"/>
</dbReference>
<proteinExistence type="predicted"/>
<reference evidence="4 5" key="1">
    <citation type="submission" date="2020-04" db="EMBL/GenBank/DDBJ databases">
        <authorList>
            <person name="Hitch T.C.A."/>
            <person name="Wylensek D."/>
            <person name="Clavel T."/>
        </authorList>
    </citation>
    <scope>NUCLEOTIDE SEQUENCE [LARGE SCALE GENOMIC DNA]</scope>
    <source>
        <strain evidence="4 5">BL-383-APC-2I</strain>
    </source>
</reference>
<feature type="compositionally biased region" description="Gly residues" evidence="2">
    <location>
        <begin position="171"/>
        <end position="195"/>
    </location>
</feature>
<dbReference type="SMART" id="SM00240">
    <property type="entry name" value="FHA"/>
    <property type="match status" value="1"/>
</dbReference>
<dbReference type="PANTHER" id="PTHR23308">
    <property type="entry name" value="NUCLEAR INHIBITOR OF PROTEIN PHOSPHATASE-1"/>
    <property type="match status" value="1"/>
</dbReference>
<protein>
    <submittedName>
        <fullName evidence="4">DUF3662 domain-containing protein</fullName>
    </submittedName>
</protein>
<dbReference type="InterPro" id="IPR022128">
    <property type="entry name" value="FhaA_N"/>
</dbReference>
<dbReference type="Gene3D" id="2.60.200.20">
    <property type="match status" value="1"/>
</dbReference>
<evidence type="ECO:0000256" key="1">
    <source>
        <dbReference type="ARBA" id="ARBA00022553"/>
    </source>
</evidence>
<organism evidence="4 5">
    <name type="scientific">Corynebacterium xerosis</name>
    <dbReference type="NCBI Taxonomy" id="1725"/>
    <lineage>
        <taxon>Bacteria</taxon>
        <taxon>Bacillati</taxon>
        <taxon>Actinomycetota</taxon>
        <taxon>Actinomycetes</taxon>
        <taxon>Mycobacteriales</taxon>
        <taxon>Corynebacteriaceae</taxon>
        <taxon>Corynebacterium</taxon>
    </lineage>
</organism>
<dbReference type="Proteomes" id="UP000589552">
    <property type="component" value="Unassembled WGS sequence"/>
</dbReference>
<dbReference type="EMBL" id="JABAGA010000002">
    <property type="protein sequence ID" value="NMF08804.1"/>
    <property type="molecule type" value="Genomic_DNA"/>
</dbReference>
<dbReference type="SUPFAM" id="SSF49879">
    <property type="entry name" value="SMAD/FHA domain"/>
    <property type="match status" value="1"/>
</dbReference>
<dbReference type="CDD" id="cd22668">
    <property type="entry name" value="FHA_FhaA-like"/>
    <property type="match status" value="1"/>
</dbReference>
<dbReference type="Gene3D" id="3.30.2320.60">
    <property type="entry name" value="FhaA, phosphopeptide-binding domain (DUF3662)"/>
    <property type="match status" value="1"/>
</dbReference>
<feature type="region of interest" description="Disordered" evidence="2">
    <location>
        <begin position="213"/>
        <end position="290"/>
    </location>
</feature>
<evidence type="ECO:0000256" key="2">
    <source>
        <dbReference type="SAM" id="MobiDB-lite"/>
    </source>
</evidence>
<dbReference type="InterPro" id="IPR008984">
    <property type="entry name" value="SMAD_FHA_dom_sf"/>
</dbReference>
<keyword evidence="1" id="KW-0597">Phosphoprotein</keyword>
<feature type="domain" description="FHA" evidence="3">
    <location>
        <begin position="313"/>
        <end position="362"/>
    </location>
</feature>
<dbReference type="Pfam" id="PF12401">
    <property type="entry name" value="FhaA_N"/>
    <property type="match status" value="1"/>
</dbReference>